<dbReference type="PANTHER" id="PTHR48111:SF22">
    <property type="entry name" value="REGULATOR OF RPOS"/>
    <property type="match status" value="1"/>
</dbReference>
<dbReference type="InterPro" id="IPR036388">
    <property type="entry name" value="WH-like_DNA-bd_sf"/>
</dbReference>
<sequence>MRILVVEDERRLANIIKKGLIEDGFAVDLAFDGEEGFYLGETEPYDLIILDIMLPKKDGLAICRELRQKNIHIPILILTAKTTVEDKVEGLDSGADDYLTKPFSFLELKSRIHALIRRSRGASSPILKIADLAVDPIKHTVNRHKHQIKLTPKEFAILELLLQHKDEVVSRTMIIEHVWDYNFEGLSNVVDVFVAALRKKIDSKSNLKLIHTLHGVGYKISSSFLT</sequence>
<dbReference type="Gene3D" id="3.40.50.2300">
    <property type="match status" value="1"/>
</dbReference>
<evidence type="ECO:0000256" key="3">
    <source>
        <dbReference type="ARBA" id="ARBA00023015"/>
    </source>
</evidence>
<evidence type="ECO:0000256" key="1">
    <source>
        <dbReference type="ARBA" id="ARBA00022553"/>
    </source>
</evidence>
<keyword evidence="4 7" id="KW-0238">DNA-binding</keyword>
<dbReference type="GO" id="GO:0005829">
    <property type="term" value="C:cytosol"/>
    <property type="evidence" value="ECO:0007669"/>
    <property type="project" value="TreeGrafter"/>
</dbReference>
<dbReference type="SUPFAM" id="SSF52172">
    <property type="entry name" value="CheY-like"/>
    <property type="match status" value="1"/>
</dbReference>
<dbReference type="Gene3D" id="6.10.250.690">
    <property type="match status" value="1"/>
</dbReference>
<dbReference type="GO" id="GO:0032993">
    <property type="term" value="C:protein-DNA complex"/>
    <property type="evidence" value="ECO:0007669"/>
    <property type="project" value="TreeGrafter"/>
</dbReference>
<dbReference type="CDD" id="cd00383">
    <property type="entry name" value="trans_reg_C"/>
    <property type="match status" value="1"/>
</dbReference>
<gene>
    <name evidence="10" type="ORF">UV09_C0016G0002</name>
</gene>
<feature type="DNA-binding region" description="OmpR/PhoB-type" evidence="7">
    <location>
        <begin position="124"/>
        <end position="222"/>
    </location>
</feature>
<name>A0A0G0ZCT7_9BACT</name>
<dbReference type="Pfam" id="PF00486">
    <property type="entry name" value="Trans_reg_C"/>
    <property type="match status" value="1"/>
</dbReference>
<dbReference type="InterPro" id="IPR011006">
    <property type="entry name" value="CheY-like_superfamily"/>
</dbReference>
<proteinExistence type="predicted"/>
<feature type="modified residue" description="4-aspartylphosphate" evidence="6">
    <location>
        <position position="51"/>
    </location>
</feature>
<dbReference type="FunFam" id="1.10.10.10:FF:000005">
    <property type="entry name" value="Two-component system response regulator"/>
    <property type="match status" value="1"/>
</dbReference>
<reference evidence="10 11" key="1">
    <citation type="journal article" date="2015" name="Nature">
        <title>rRNA introns, odd ribosomes, and small enigmatic genomes across a large radiation of phyla.</title>
        <authorList>
            <person name="Brown C.T."/>
            <person name="Hug L.A."/>
            <person name="Thomas B.C."/>
            <person name="Sharon I."/>
            <person name="Castelle C.J."/>
            <person name="Singh A."/>
            <person name="Wilkins M.J."/>
            <person name="Williams K.H."/>
            <person name="Banfield J.F."/>
        </authorList>
    </citation>
    <scope>NUCLEOTIDE SEQUENCE [LARGE SCALE GENOMIC DNA]</scope>
</reference>
<organism evidence="10 11">
    <name type="scientific">Candidatus Gottesmanbacteria bacterium GW2011_GWA2_42_18</name>
    <dbReference type="NCBI Taxonomy" id="1618442"/>
    <lineage>
        <taxon>Bacteria</taxon>
        <taxon>Candidatus Gottesmaniibacteriota</taxon>
    </lineage>
</organism>
<dbReference type="PROSITE" id="PS51755">
    <property type="entry name" value="OMPR_PHOB"/>
    <property type="match status" value="1"/>
</dbReference>
<dbReference type="GO" id="GO:0000156">
    <property type="term" value="F:phosphorelay response regulator activity"/>
    <property type="evidence" value="ECO:0007669"/>
    <property type="project" value="TreeGrafter"/>
</dbReference>
<evidence type="ECO:0000256" key="6">
    <source>
        <dbReference type="PROSITE-ProRule" id="PRU00169"/>
    </source>
</evidence>
<evidence type="ECO:0000313" key="10">
    <source>
        <dbReference type="EMBL" id="KKS46512.1"/>
    </source>
</evidence>
<dbReference type="PROSITE" id="PS50110">
    <property type="entry name" value="RESPONSE_REGULATORY"/>
    <property type="match status" value="1"/>
</dbReference>
<dbReference type="Proteomes" id="UP000034320">
    <property type="component" value="Unassembled WGS sequence"/>
</dbReference>
<dbReference type="FunFam" id="3.40.50.2300:FF:000002">
    <property type="entry name" value="DNA-binding response regulator PhoP"/>
    <property type="match status" value="1"/>
</dbReference>
<keyword evidence="1 6" id="KW-0597">Phosphoprotein</keyword>
<feature type="domain" description="Response regulatory" evidence="8">
    <location>
        <begin position="2"/>
        <end position="116"/>
    </location>
</feature>
<keyword evidence="3" id="KW-0805">Transcription regulation</keyword>
<evidence type="ECO:0000259" key="9">
    <source>
        <dbReference type="PROSITE" id="PS51755"/>
    </source>
</evidence>
<dbReference type="Pfam" id="PF00072">
    <property type="entry name" value="Response_reg"/>
    <property type="match status" value="1"/>
</dbReference>
<dbReference type="InterPro" id="IPR039420">
    <property type="entry name" value="WalR-like"/>
</dbReference>
<evidence type="ECO:0000259" key="8">
    <source>
        <dbReference type="PROSITE" id="PS50110"/>
    </source>
</evidence>
<dbReference type="SMART" id="SM00862">
    <property type="entry name" value="Trans_reg_C"/>
    <property type="match status" value="1"/>
</dbReference>
<dbReference type="GO" id="GO:0000976">
    <property type="term" value="F:transcription cis-regulatory region binding"/>
    <property type="evidence" value="ECO:0007669"/>
    <property type="project" value="TreeGrafter"/>
</dbReference>
<dbReference type="AlphaFoldDB" id="A0A0G0ZCT7"/>
<evidence type="ECO:0000256" key="7">
    <source>
        <dbReference type="PROSITE-ProRule" id="PRU01091"/>
    </source>
</evidence>
<dbReference type="InterPro" id="IPR001789">
    <property type="entry name" value="Sig_transdc_resp-reg_receiver"/>
</dbReference>
<dbReference type="PANTHER" id="PTHR48111">
    <property type="entry name" value="REGULATOR OF RPOS"/>
    <property type="match status" value="1"/>
</dbReference>
<keyword evidence="5" id="KW-0804">Transcription</keyword>
<evidence type="ECO:0000313" key="11">
    <source>
        <dbReference type="Proteomes" id="UP000034320"/>
    </source>
</evidence>
<dbReference type="SMART" id="SM00448">
    <property type="entry name" value="REC"/>
    <property type="match status" value="1"/>
</dbReference>
<evidence type="ECO:0000256" key="5">
    <source>
        <dbReference type="ARBA" id="ARBA00023163"/>
    </source>
</evidence>
<protein>
    <submittedName>
        <fullName evidence="10">Response regulator receiver domain protein (CheY-like)</fullName>
    </submittedName>
</protein>
<accession>A0A0G0ZCT7</accession>
<evidence type="ECO:0000256" key="2">
    <source>
        <dbReference type="ARBA" id="ARBA00023012"/>
    </source>
</evidence>
<evidence type="ECO:0000256" key="4">
    <source>
        <dbReference type="ARBA" id="ARBA00023125"/>
    </source>
</evidence>
<dbReference type="InterPro" id="IPR001867">
    <property type="entry name" value="OmpR/PhoB-type_DNA-bd"/>
</dbReference>
<dbReference type="CDD" id="cd19935">
    <property type="entry name" value="REC_OmpR_CusR-like"/>
    <property type="match status" value="1"/>
</dbReference>
<dbReference type="Gene3D" id="1.10.10.10">
    <property type="entry name" value="Winged helix-like DNA-binding domain superfamily/Winged helix DNA-binding domain"/>
    <property type="match status" value="1"/>
</dbReference>
<keyword evidence="2" id="KW-0902">Two-component regulatory system</keyword>
<comment type="caution">
    <text evidence="10">The sequence shown here is derived from an EMBL/GenBank/DDBJ whole genome shotgun (WGS) entry which is preliminary data.</text>
</comment>
<feature type="domain" description="OmpR/PhoB-type" evidence="9">
    <location>
        <begin position="124"/>
        <end position="222"/>
    </location>
</feature>
<dbReference type="EMBL" id="LCDD01000016">
    <property type="protein sequence ID" value="KKS46512.1"/>
    <property type="molecule type" value="Genomic_DNA"/>
</dbReference>
<dbReference type="GO" id="GO:0006355">
    <property type="term" value="P:regulation of DNA-templated transcription"/>
    <property type="evidence" value="ECO:0007669"/>
    <property type="project" value="InterPro"/>
</dbReference>